<organism evidence="2 3">
    <name type="scientific">Streptomyces pyxinicus</name>
    <dbReference type="NCBI Taxonomy" id="2970331"/>
    <lineage>
        <taxon>Bacteria</taxon>
        <taxon>Bacillati</taxon>
        <taxon>Actinomycetota</taxon>
        <taxon>Actinomycetes</taxon>
        <taxon>Kitasatosporales</taxon>
        <taxon>Streptomycetaceae</taxon>
        <taxon>Streptomyces</taxon>
    </lineage>
</organism>
<dbReference type="Pfam" id="PF00144">
    <property type="entry name" value="Beta-lactamase"/>
    <property type="match status" value="1"/>
</dbReference>
<dbReference type="PANTHER" id="PTHR46825:SF9">
    <property type="entry name" value="BETA-LACTAMASE-RELATED DOMAIN-CONTAINING PROTEIN"/>
    <property type="match status" value="1"/>
</dbReference>
<dbReference type="SUPFAM" id="SSF56601">
    <property type="entry name" value="beta-lactamase/transpeptidase-like"/>
    <property type="match status" value="1"/>
</dbReference>
<dbReference type="RefSeq" id="WP_258779929.1">
    <property type="nucleotide sequence ID" value="NZ_JANUGP010000014.1"/>
</dbReference>
<feature type="domain" description="Beta-lactamase-related" evidence="1">
    <location>
        <begin position="11"/>
        <end position="324"/>
    </location>
</feature>
<dbReference type="PANTHER" id="PTHR46825">
    <property type="entry name" value="D-ALANYL-D-ALANINE-CARBOXYPEPTIDASE/ENDOPEPTIDASE AMPH"/>
    <property type="match status" value="1"/>
</dbReference>
<proteinExistence type="predicted"/>
<evidence type="ECO:0000313" key="2">
    <source>
        <dbReference type="EMBL" id="MCS0603454.1"/>
    </source>
</evidence>
<evidence type="ECO:0000313" key="3">
    <source>
        <dbReference type="Proteomes" id="UP001205612"/>
    </source>
</evidence>
<dbReference type="InterPro" id="IPR050491">
    <property type="entry name" value="AmpC-like"/>
</dbReference>
<protein>
    <submittedName>
        <fullName evidence="2">Beta-lactamase family protein</fullName>
    </submittedName>
</protein>
<keyword evidence="3" id="KW-1185">Reference proteome</keyword>
<dbReference type="InterPro" id="IPR012338">
    <property type="entry name" value="Beta-lactam/transpept-like"/>
</dbReference>
<dbReference type="EMBL" id="JANUGP010000014">
    <property type="protein sequence ID" value="MCS0603454.1"/>
    <property type="molecule type" value="Genomic_DNA"/>
</dbReference>
<dbReference type="InterPro" id="IPR001466">
    <property type="entry name" value="Beta-lactam-related"/>
</dbReference>
<dbReference type="Gene3D" id="3.40.710.10">
    <property type="entry name" value="DD-peptidase/beta-lactamase superfamily"/>
    <property type="match status" value="1"/>
</dbReference>
<comment type="caution">
    <text evidence="2">The sequence shown here is derived from an EMBL/GenBank/DDBJ whole genome shotgun (WGS) entry which is preliminary data.</text>
</comment>
<reference evidence="2 3" key="1">
    <citation type="submission" date="2022-08" db="EMBL/GenBank/DDBJ databases">
        <authorList>
            <person name="Somphong A."/>
            <person name="Phongsopitanun W."/>
        </authorList>
    </citation>
    <scope>NUCLEOTIDE SEQUENCE [LARGE SCALE GENOMIC DNA]</scope>
    <source>
        <strain evidence="2 3">LP11</strain>
    </source>
</reference>
<accession>A0ABT2B4K7</accession>
<dbReference type="Proteomes" id="UP001205612">
    <property type="component" value="Unassembled WGS sequence"/>
</dbReference>
<gene>
    <name evidence="2" type="ORF">NX794_19865</name>
</gene>
<evidence type="ECO:0000259" key="1">
    <source>
        <dbReference type="Pfam" id="PF00144"/>
    </source>
</evidence>
<sequence>MQVDTGHWHQRLTELASDCGVPGASLAFWYDGEVHACATGVLNTATGAPVRTDSLFQIGSVTKVWTATQLMLLVERGSLTLDTPVAGLLPGFQVGDERATATITPRHLLTHTSGIDGDLFLDTGRGDDCLGRYVEACAGLEQTFPVGDSHSYCNSGFVIAGRLVEHLTGEVWDRALREQICEPLGLTHTWTLPEDVLRFGAAMGHVEHGAPAPAWGLPRSVGPAGLICSTAADVVAFGRALLTPGVLLADPALMRQAQVDLPNPHTGGRQWGIGWSLDEWDGRQVISHTGDTIGQHAALWALPGTGTVIAVLVNGGHAPDFQHRLVSELLGALHEVRVPAPLAPPAHPVQVDTEPCTGVYERAGSRIHVTAENGRLRMRTEPTGILVGLARPRSLDLVPLDPHTFVGREDGDPTWDAVVFEHRPGGPSYLHYSGRATPRTG</sequence>
<name>A0ABT2B4K7_9ACTN</name>